<evidence type="ECO:0000256" key="4">
    <source>
        <dbReference type="ARBA" id="ARBA00022452"/>
    </source>
</evidence>
<comment type="similarity">
    <text evidence="2">Belongs to the outer membrane factor (OMF) (TC 1.B.17) family.</text>
</comment>
<dbReference type="EMBL" id="JBHTLI010000002">
    <property type="protein sequence ID" value="MFD1096253.1"/>
    <property type="molecule type" value="Genomic_DNA"/>
</dbReference>
<name>A0ABW3NRD4_9FLAO</name>
<dbReference type="Proteomes" id="UP001597131">
    <property type="component" value="Unassembled WGS sequence"/>
</dbReference>
<dbReference type="InterPro" id="IPR003423">
    <property type="entry name" value="OMP_efflux"/>
</dbReference>
<proteinExistence type="inferred from homology"/>
<protein>
    <submittedName>
        <fullName evidence="8">TolC family protein</fullName>
    </submittedName>
</protein>
<evidence type="ECO:0000256" key="6">
    <source>
        <dbReference type="ARBA" id="ARBA00023136"/>
    </source>
</evidence>
<accession>A0ABW3NRD4</accession>
<evidence type="ECO:0000313" key="8">
    <source>
        <dbReference type="EMBL" id="MFD1096253.1"/>
    </source>
</evidence>
<dbReference type="PANTHER" id="PTHR30026">
    <property type="entry name" value="OUTER MEMBRANE PROTEIN TOLC"/>
    <property type="match status" value="1"/>
</dbReference>
<gene>
    <name evidence="8" type="ORF">ACFQ3Q_10875</name>
</gene>
<dbReference type="RefSeq" id="WP_380745723.1">
    <property type="nucleotide sequence ID" value="NZ_JBHTLI010000002.1"/>
</dbReference>
<keyword evidence="3" id="KW-0813">Transport</keyword>
<evidence type="ECO:0000256" key="1">
    <source>
        <dbReference type="ARBA" id="ARBA00004442"/>
    </source>
</evidence>
<dbReference type="Pfam" id="PF02321">
    <property type="entry name" value="OEP"/>
    <property type="match status" value="1"/>
</dbReference>
<dbReference type="SUPFAM" id="SSF56954">
    <property type="entry name" value="Outer membrane efflux proteins (OEP)"/>
    <property type="match status" value="1"/>
</dbReference>
<evidence type="ECO:0000256" key="3">
    <source>
        <dbReference type="ARBA" id="ARBA00022448"/>
    </source>
</evidence>
<dbReference type="Gene3D" id="1.20.1600.10">
    <property type="entry name" value="Outer membrane efflux proteins (OEP)"/>
    <property type="match status" value="1"/>
</dbReference>
<evidence type="ECO:0000313" key="9">
    <source>
        <dbReference type="Proteomes" id="UP001597131"/>
    </source>
</evidence>
<evidence type="ECO:0000256" key="2">
    <source>
        <dbReference type="ARBA" id="ARBA00007613"/>
    </source>
</evidence>
<dbReference type="PANTHER" id="PTHR30026:SF20">
    <property type="entry name" value="OUTER MEMBRANE PROTEIN TOLC"/>
    <property type="match status" value="1"/>
</dbReference>
<evidence type="ECO:0000256" key="5">
    <source>
        <dbReference type="ARBA" id="ARBA00022692"/>
    </source>
</evidence>
<keyword evidence="5" id="KW-0812">Transmembrane</keyword>
<reference evidence="9" key="1">
    <citation type="journal article" date="2019" name="Int. J. Syst. Evol. Microbiol.">
        <title>The Global Catalogue of Microorganisms (GCM) 10K type strain sequencing project: providing services to taxonomists for standard genome sequencing and annotation.</title>
        <authorList>
            <consortium name="The Broad Institute Genomics Platform"/>
            <consortium name="The Broad Institute Genome Sequencing Center for Infectious Disease"/>
            <person name="Wu L."/>
            <person name="Ma J."/>
        </authorList>
    </citation>
    <scope>NUCLEOTIDE SEQUENCE [LARGE SCALE GENOMIC DNA]</scope>
    <source>
        <strain evidence="9">CCUG 64793</strain>
    </source>
</reference>
<organism evidence="8 9">
    <name type="scientific">Salegentibacter chungangensis</name>
    <dbReference type="NCBI Taxonomy" id="1335724"/>
    <lineage>
        <taxon>Bacteria</taxon>
        <taxon>Pseudomonadati</taxon>
        <taxon>Bacteroidota</taxon>
        <taxon>Flavobacteriia</taxon>
        <taxon>Flavobacteriales</taxon>
        <taxon>Flavobacteriaceae</taxon>
        <taxon>Salegentibacter</taxon>
    </lineage>
</organism>
<comment type="caution">
    <text evidence="8">The sequence shown here is derived from an EMBL/GenBank/DDBJ whole genome shotgun (WGS) entry which is preliminary data.</text>
</comment>
<evidence type="ECO:0000256" key="7">
    <source>
        <dbReference type="ARBA" id="ARBA00023237"/>
    </source>
</evidence>
<keyword evidence="9" id="KW-1185">Reference proteome</keyword>
<keyword evidence="6" id="KW-0472">Membrane</keyword>
<sequence length="462" mass="54103">MRNLIFTIFVFSFQPLFAQVQDSLRLDFREYLAIVKKYHPIVKQAGLVVDEGDFKLMKARGKFDPKIETDLSKKNYKSTEYYNLFNSAFKIPTYYGLEFYGKYEKNSGYYLNPENTVPEDGLYSAGVSLDLTNGVFMSERMAALRQAKIYRDQSRVKRDILTAELLYEASLAYFEWYAAYQKYEFFGDYVENAAFRMRSVKTQFRAGDKPAVDTLEANIAYENRLVQFQQSELDLIKSSLKLSNFLWAENNTPLEITSSVKPEENLLNEINGLWIEDEIKVGENIQNNPKMRYLEYNLNLLEVDRKLKADQLLPDLSLNYNFLTSEPEEWRRLNVDDYKFGIKLSLPILMRKERGALELSKLAVEDSRYELMNAEREISNKLKLLESEIKSYRSQTNQIGKVTDNYEKLVEAEQRKFELGDSSLFLVNNRESSFLSSRMKELEILLKFLKSRAELRKVLAEF</sequence>
<comment type="subcellular location">
    <subcellularLocation>
        <location evidence="1">Cell outer membrane</location>
    </subcellularLocation>
</comment>
<dbReference type="InterPro" id="IPR051906">
    <property type="entry name" value="TolC-like"/>
</dbReference>
<keyword evidence="7" id="KW-0998">Cell outer membrane</keyword>
<keyword evidence="4" id="KW-1134">Transmembrane beta strand</keyword>